<evidence type="ECO:0000313" key="5">
    <source>
        <dbReference type="Proteomes" id="UP000233551"/>
    </source>
</evidence>
<name>A0A218VW30_PUNGR</name>
<evidence type="ECO:0000313" key="3">
    <source>
        <dbReference type="EMBL" id="PKI36962.1"/>
    </source>
</evidence>
<comment type="caution">
    <text evidence="2">The sequence shown here is derived from an EMBL/GenBank/DDBJ whole genome shotgun (WGS) entry which is preliminary data.</text>
</comment>
<dbReference type="EMBL" id="MTKT01005804">
    <property type="protein sequence ID" value="OWM64685.1"/>
    <property type="molecule type" value="Genomic_DNA"/>
</dbReference>
<organism evidence="2 4">
    <name type="scientific">Punica granatum</name>
    <name type="common">Pomegranate</name>
    <dbReference type="NCBI Taxonomy" id="22663"/>
    <lineage>
        <taxon>Eukaryota</taxon>
        <taxon>Viridiplantae</taxon>
        <taxon>Streptophyta</taxon>
        <taxon>Embryophyta</taxon>
        <taxon>Tracheophyta</taxon>
        <taxon>Spermatophyta</taxon>
        <taxon>Magnoliopsida</taxon>
        <taxon>eudicotyledons</taxon>
        <taxon>Gunneridae</taxon>
        <taxon>Pentapetalae</taxon>
        <taxon>rosids</taxon>
        <taxon>malvids</taxon>
        <taxon>Myrtales</taxon>
        <taxon>Lythraceae</taxon>
        <taxon>Punica</taxon>
    </lineage>
</organism>
<reference evidence="4" key="1">
    <citation type="journal article" date="2017" name="Plant J.">
        <title>The pomegranate (Punica granatum L.) genome and the genomics of punicalagin biosynthesis.</title>
        <authorList>
            <person name="Qin G."/>
            <person name="Xu C."/>
            <person name="Ming R."/>
            <person name="Tang H."/>
            <person name="Guyot R."/>
            <person name="Kramer E.M."/>
            <person name="Hu Y."/>
            <person name="Yi X."/>
            <person name="Qi Y."/>
            <person name="Xu X."/>
            <person name="Gao Z."/>
            <person name="Pan H."/>
            <person name="Jian J."/>
            <person name="Tian Y."/>
            <person name="Yue Z."/>
            <person name="Xu Y."/>
        </authorList>
    </citation>
    <scope>NUCLEOTIDE SEQUENCE [LARGE SCALE GENOMIC DNA]</scope>
    <source>
        <strain evidence="4">cv. Dabenzi</strain>
    </source>
</reference>
<dbReference type="Proteomes" id="UP000197138">
    <property type="component" value="Unassembled WGS sequence"/>
</dbReference>
<sequence length="84" mass="9658">MTMTRCEQQFEEHKITSVNTTKLEDGTTSTEEEVREGLDTMPPDNTSDPKDPPKDLPLNGKEFEDVDFLEILKWLDPTKSDKSR</sequence>
<reference evidence="3 5" key="3">
    <citation type="submission" date="2017-11" db="EMBL/GenBank/DDBJ databases">
        <title>De-novo sequencing of pomegranate (Punica granatum L.) genome.</title>
        <authorList>
            <person name="Akparov Z."/>
            <person name="Amiraslanov A."/>
            <person name="Hajiyeva S."/>
            <person name="Abbasov M."/>
            <person name="Kaur K."/>
            <person name="Hamwieh A."/>
            <person name="Solovyev V."/>
            <person name="Salamov A."/>
            <person name="Braich B."/>
            <person name="Kosarev P."/>
            <person name="Mahmoud A."/>
            <person name="Hajiyev E."/>
            <person name="Babayeva S."/>
            <person name="Izzatullayeva V."/>
            <person name="Mammadov A."/>
            <person name="Mammadov A."/>
            <person name="Sharifova S."/>
            <person name="Ojaghi J."/>
            <person name="Eynullazada K."/>
            <person name="Bayramov B."/>
            <person name="Abdulazimova A."/>
            <person name="Shahmuradov I."/>
        </authorList>
    </citation>
    <scope>NUCLEOTIDE SEQUENCE [LARGE SCALE GENOMIC DNA]</scope>
    <source>
        <strain evidence="3">AG2017</strain>
        <strain evidence="5">cv. AG2017</strain>
        <tissue evidence="3">Leaf</tissue>
    </source>
</reference>
<dbReference type="AlphaFoldDB" id="A0A218VW30"/>
<proteinExistence type="predicted"/>
<evidence type="ECO:0000256" key="1">
    <source>
        <dbReference type="SAM" id="MobiDB-lite"/>
    </source>
</evidence>
<evidence type="ECO:0000313" key="2">
    <source>
        <dbReference type="EMBL" id="OWM64685.1"/>
    </source>
</evidence>
<protein>
    <submittedName>
        <fullName evidence="2">Uncharacterized protein</fullName>
    </submittedName>
</protein>
<keyword evidence="5" id="KW-1185">Reference proteome</keyword>
<dbReference type="Proteomes" id="UP000233551">
    <property type="component" value="Unassembled WGS sequence"/>
</dbReference>
<evidence type="ECO:0000313" key="4">
    <source>
        <dbReference type="Proteomes" id="UP000197138"/>
    </source>
</evidence>
<reference evidence="2" key="2">
    <citation type="submission" date="2017-06" db="EMBL/GenBank/DDBJ databases">
        <title>The pomegranate genome and the genomics of punicalagin biosynthesis.</title>
        <authorList>
            <person name="Xu C."/>
        </authorList>
    </citation>
    <scope>NUCLEOTIDE SEQUENCE [LARGE SCALE GENOMIC DNA]</scope>
    <source>
        <tissue evidence="2">Fresh leaf</tissue>
    </source>
</reference>
<accession>A0A218VW30</accession>
<feature type="compositionally biased region" description="Polar residues" evidence="1">
    <location>
        <begin position="16"/>
        <end position="29"/>
    </location>
</feature>
<dbReference type="EMBL" id="PGOL01004632">
    <property type="protein sequence ID" value="PKI36962.1"/>
    <property type="molecule type" value="Genomic_DNA"/>
</dbReference>
<gene>
    <name evidence="2" type="ORF">CDL15_Pgr010443</name>
    <name evidence="3" type="ORF">CRG98_042663</name>
</gene>
<feature type="region of interest" description="Disordered" evidence="1">
    <location>
        <begin position="1"/>
        <end position="62"/>
    </location>
</feature>